<dbReference type="InterPro" id="IPR049492">
    <property type="entry name" value="BD-FAE-like_dom"/>
</dbReference>
<evidence type="ECO:0000313" key="4">
    <source>
        <dbReference type="EMBL" id="MFF0454357.1"/>
    </source>
</evidence>
<dbReference type="PANTHER" id="PTHR48081">
    <property type="entry name" value="AB HYDROLASE SUPERFAMILY PROTEIN C4A8.06C"/>
    <property type="match status" value="1"/>
</dbReference>
<dbReference type="GO" id="GO:0016787">
    <property type="term" value="F:hydrolase activity"/>
    <property type="evidence" value="ECO:0007669"/>
    <property type="project" value="UniProtKB-KW"/>
</dbReference>
<feature type="region of interest" description="Disordered" evidence="2">
    <location>
        <begin position="1"/>
        <end position="20"/>
    </location>
</feature>
<evidence type="ECO:0000313" key="5">
    <source>
        <dbReference type="Proteomes" id="UP001601521"/>
    </source>
</evidence>
<accession>A0ABW6NIQ0</accession>
<dbReference type="Pfam" id="PF20434">
    <property type="entry name" value="BD-FAE"/>
    <property type="match status" value="1"/>
</dbReference>
<protein>
    <submittedName>
        <fullName evidence="4">Alpha/beta hydrolase</fullName>
    </submittedName>
</protein>
<dbReference type="RefSeq" id="WP_387251229.1">
    <property type="nucleotide sequence ID" value="NZ_JBIALX010000005.1"/>
</dbReference>
<gene>
    <name evidence="4" type="ORF">ACFYTH_13400</name>
</gene>
<organism evidence="4 5">
    <name type="scientific">Nocardia africana</name>
    <dbReference type="NCBI Taxonomy" id="134964"/>
    <lineage>
        <taxon>Bacteria</taxon>
        <taxon>Bacillati</taxon>
        <taxon>Actinomycetota</taxon>
        <taxon>Actinomycetes</taxon>
        <taxon>Mycobacteriales</taxon>
        <taxon>Nocardiaceae</taxon>
        <taxon>Nocardia</taxon>
    </lineage>
</organism>
<dbReference type="PANTHER" id="PTHR48081:SF33">
    <property type="entry name" value="KYNURENINE FORMAMIDASE"/>
    <property type="match status" value="1"/>
</dbReference>
<reference evidence="4 5" key="1">
    <citation type="submission" date="2024-10" db="EMBL/GenBank/DDBJ databases">
        <title>The Natural Products Discovery Center: Release of the First 8490 Sequenced Strains for Exploring Actinobacteria Biosynthetic Diversity.</title>
        <authorList>
            <person name="Kalkreuter E."/>
            <person name="Kautsar S.A."/>
            <person name="Yang D."/>
            <person name="Bader C.D."/>
            <person name="Teijaro C.N."/>
            <person name="Fluegel L."/>
            <person name="Davis C.M."/>
            <person name="Simpson J.R."/>
            <person name="Lauterbach L."/>
            <person name="Steele A.D."/>
            <person name="Gui C."/>
            <person name="Meng S."/>
            <person name="Li G."/>
            <person name="Viehrig K."/>
            <person name="Ye F."/>
            <person name="Su P."/>
            <person name="Kiefer A.F."/>
            <person name="Nichols A."/>
            <person name="Cepeda A.J."/>
            <person name="Yan W."/>
            <person name="Fan B."/>
            <person name="Jiang Y."/>
            <person name="Adhikari A."/>
            <person name="Zheng C.-J."/>
            <person name="Schuster L."/>
            <person name="Cowan T.M."/>
            <person name="Smanski M.J."/>
            <person name="Chevrette M.G."/>
            <person name="De Carvalho L.P.S."/>
            <person name="Shen B."/>
        </authorList>
    </citation>
    <scope>NUCLEOTIDE SEQUENCE [LARGE SCALE GENOMIC DNA]</scope>
    <source>
        <strain evidence="4 5">NPDC004550</strain>
    </source>
</reference>
<name>A0ABW6NIQ0_9NOCA</name>
<dbReference type="EMBL" id="JBIALX010000005">
    <property type="protein sequence ID" value="MFF0454357.1"/>
    <property type="molecule type" value="Genomic_DNA"/>
</dbReference>
<comment type="caution">
    <text evidence="4">The sequence shown here is derived from an EMBL/GenBank/DDBJ whole genome shotgun (WGS) entry which is preliminary data.</text>
</comment>
<evidence type="ECO:0000256" key="2">
    <source>
        <dbReference type="SAM" id="MobiDB-lite"/>
    </source>
</evidence>
<feature type="compositionally biased region" description="Basic and acidic residues" evidence="2">
    <location>
        <begin position="7"/>
        <end position="17"/>
    </location>
</feature>
<dbReference type="Proteomes" id="UP001601521">
    <property type="component" value="Unassembled WGS sequence"/>
</dbReference>
<keyword evidence="1 4" id="KW-0378">Hydrolase</keyword>
<keyword evidence="5" id="KW-1185">Reference proteome</keyword>
<evidence type="ECO:0000256" key="1">
    <source>
        <dbReference type="ARBA" id="ARBA00022801"/>
    </source>
</evidence>
<dbReference type="InterPro" id="IPR029058">
    <property type="entry name" value="AB_hydrolase_fold"/>
</dbReference>
<proteinExistence type="predicted"/>
<sequence>MTPPAERATRAELDREYSPSSCAPGYRDTLSACARSSAAALAELPSRRDLRYGPHQAETLHLFPVERATAPLLVFVHGGHWQESSKDDSCFPAPDLIAAGIAFAALGYGLAPARRIGEMVDAVRLGLDWIRAHAAELGIDPGRIVLSGSSAGAHLVAAALTGAADGQPPVAGACLLSGVYDLEPVRHSYVNDAVRMTAREARAHSPVHHLPLRAAAIVLARGQHETREYARQQRMFAAALHRAGQRCDELVVAGRDHFDLPLDLGRAGARIGAAVRRMLGESATRIGDVP</sequence>
<dbReference type="InterPro" id="IPR050300">
    <property type="entry name" value="GDXG_lipolytic_enzyme"/>
</dbReference>
<dbReference type="SUPFAM" id="SSF53474">
    <property type="entry name" value="alpha/beta-Hydrolases"/>
    <property type="match status" value="1"/>
</dbReference>
<dbReference type="Gene3D" id="3.40.50.1820">
    <property type="entry name" value="alpha/beta hydrolase"/>
    <property type="match status" value="1"/>
</dbReference>
<evidence type="ECO:0000259" key="3">
    <source>
        <dbReference type="Pfam" id="PF20434"/>
    </source>
</evidence>
<feature type="domain" description="BD-FAE-like" evidence="3">
    <location>
        <begin position="65"/>
        <end position="163"/>
    </location>
</feature>